<name>A0ABW1IBZ4_9PSEU</name>
<dbReference type="CDD" id="cd07067">
    <property type="entry name" value="HP_PGM_like"/>
    <property type="match status" value="1"/>
</dbReference>
<dbReference type="RefSeq" id="WP_379567003.1">
    <property type="nucleotide sequence ID" value="NZ_JBHSQK010000040.1"/>
</dbReference>
<proteinExistence type="predicted"/>
<dbReference type="PANTHER" id="PTHR48100:SF62">
    <property type="entry name" value="GLUCOSYL-3-PHOSPHOGLYCERATE PHOSPHATASE"/>
    <property type="match status" value="1"/>
</dbReference>
<dbReference type="Pfam" id="PF00300">
    <property type="entry name" value="His_Phos_1"/>
    <property type="match status" value="1"/>
</dbReference>
<comment type="caution">
    <text evidence="1">The sequence shown here is derived from an EMBL/GenBank/DDBJ whole genome shotgun (WGS) entry which is preliminary data.</text>
</comment>
<protein>
    <submittedName>
        <fullName evidence="1">Histidine phosphatase family protein</fullName>
    </submittedName>
</protein>
<dbReference type="SMART" id="SM00855">
    <property type="entry name" value="PGAM"/>
    <property type="match status" value="1"/>
</dbReference>
<gene>
    <name evidence="1" type="ORF">ACFQH9_16440</name>
</gene>
<accession>A0ABW1IBZ4</accession>
<sequence length="209" mass="22939">MRLVLVRHGLPDRVDGAPEDRADPVRADPGLTELGLRQAGRVVDALAGEPVDAVYASTMTRARQTAEPLARARGLAVRTVHDLREYDADQQKYLPVHLLARENPEEWRRMVEGHLPEHVDVPAFRARVVAALEEIVAAHPGRGTAVVFAHAGVINVYLGHLLGIERALPFPLDYAGLTRVIARRDGVRKPRTVNELAHVADLLEPAARA</sequence>
<keyword evidence="2" id="KW-1185">Reference proteome</keyword>
<dbReference type="SUPFAM" id="SSF53254">
    <property type="entry name" value="Phosphoglycerate mutase-like"/>
    <property type="match status" value="1"/>
</dbReference>
<organism evidence="1 2">
    <name type="scientific">Pseudonocardia lutea</name>
    <dbReference type="NCBI Taxonomy" id="2172015"/>
    <lineage>
        <taxon>Bacteria</taxon>
        <taxon>Bacillati</taxon>
        <taxon>Actinomycetota</taxon>
        <taxon>Actinomycetes</taxon>
        <taxon>Pseudonocardiales</taxon>
        <taxon>Pseudonocardiaceae</taxon>
        <taxon>Pseudonocardia</taxon>
    </lineage>
</organism>
<dbReference type="InterPro" id="IPR050275">
    <property type="entry name" value="PGM_Phosphatase"/>
</dbReference>
<dbReference type="PANTHER" id="PTHR48100">
    <property type="entry name" value="BROAD-SPECIFICITY PHOSPHATASE YOR283W-RELATED"/>
    <property type="match status" value="1"/>
</dbReference>
<dbReference type="InterPro" id="IPR013078">
    <property type="entry name" value="His_Pase_superF_clade-1"/>
</dbReference>
<dbReference type="Gene3D" id="3.40.50.1240">
    <property type="entry name" value="Phosphoglycerate mutase-like"/>
    <property type="match status" value="1"/>
</dbReference>
<evidence type="ECO:0000313" key="1">
    <source>
        <dbReference type="EMBL" id="MFC5949862.1"/>
    </source>
</evidence>
<evidence type="ECO:0000313" key="2">
    <source>
        <dbReference type="Proteomes" id="UP001596119"/>
    </source>
</evidence>
<reference evidence="2" key="1">
    <citation type="journal article" date="2019" name="Int. J. Syst. Evol. Microbiol.">
        <title>The Global Catalogue of Microorganisms (GCM) 10K type strain sequencing project: providing services to taxonomists for standard genome sequencing and annotation.</title>
        <authorList>
            <consortium name="The Broad Institute Genomics Platform"/>
            <consortium name="The Broad Institute Genome Sequencing Center for Infectious Disease"/>
            <person name="Wu L."/>
            <person name="Ma J."/>
        </authorList>
    </citation>
    <scope>NUCLEOTIDE SEQUENCE [LARGE SCALE GENOMIC DNA]</scope>
    <source>
        <strain evidence="2">CGMCC 4.7397</strain>
    </source>
</reference>
<dbReference type="Proteomes" id="UP001596119">
    <property type="component" value="Unassembled WGS sequence"/>
</dbReference>
<dbReference type="InterPro" id="IPR029033">
    <property type="entry name" value="His_PPase_superfam"/>
</dbReference>
<dbReference type="EMBL" id="JBHSQK010000040">
    <property type="protein sequence ID" value="MFC5949862.1"/>
    <property type="molecule type" value="Genomic_DNA"/>
</dbReference>